<proteinExistence type="inferred from homology"/>
<dbReference type="GO" id="GO:0042802">
    <property type="term" value="F:identical protein binding"/>
    <property type="evidence" value="ECO:0007669"/>
    <property type="project" value="UniProtKB-ARBA"/>
</dbReference>
<comment type="subcellular location">
    <subcellularLocation>
        <location evidence="10">Cytoplasm</location>
    </subcellularLocation>
</comment>
<evidence type="ECO:0000256" key="6">
    <source>
        <dbReference type="ARBA" id="ARBA00022801"/>
    </source>
</evidence>
<feature type="binding site" evidence="10">
    <location>
        <position position="124"/>
    </location>
    <ligand>
        <name>(6S)-5-formyl-5,6,7,8-tetrahydrofolate</name>
        <dbReference type="ChEBI" id="CHEBI:57457"/>
    </ligand>
</feature>
<dbReference type="InterPro" id="IPR006073">
    <property type="entry name" value="GTP-bd"/>
</dbReference>
<feature type="binding site" evidence="10">
    <location>
        <position position="23"/>
    </location>
    <ligand>
        <name>(6S)-5-formyl-5,6,7,8-tetrahydrofolate</name>
        <dbReference type="ChEBI" id="CHEBI:57457"/>
    </ligand>
</feature>
<reference evidence="13 14" key="1">
    <citation type="journal article" date="2016" name="Nat. Commun.">
        <title>Thousands of microbial genomes shed light on interconnected biogeochemical processes in an aquifer system.</title>
        <authorList>
            <person name="Anantharaman K."/>
            <person name="Brown C.T."/>
            <person name="Hug L.A."/>
            <person name="Sharon I."/>
            <person name="Castelle C.J."/>
            <person name="Probst A.J."/>
            <person name="Thomas B.C."/>
            <person name="Singh A."/>
            <person name="Wilkins M.J."/>
            <person name="Karaoz U."/>
            <person name="Brodie E.L."/>
            <person name="Williams K.H."/>
            <person name="Hubbard S.S."/>
            <person name="Banfield J.F."/>
        </authorList>
    </citation>
    <scope>NUCLEOTIDE SEQUENCE [LARGE SCALE GENOMIC DNA]</scope>
</reference>
<dbReference type="Gene3D" id="1.20.120.430">
    <property type="entry name" value="tRNA modification GTPase MnmE domain 2"/>
    <property type="match status" value="1"/>
</dbReference>
<feature type="binding site" evidence="10">
    <location>
        <position position="255"/>
    </location>
    <ligand>
        <name>Mg(2+)</name>
        <dbReference type="ChEBI" id="CHEBI:18420"/>
    </ligand>
</feature>
<evidence type="ECO:0000313" key="14">
    <source>
        <dbReference type="Proteomes" id="UP000177230"/>
    </source>
</evidence>
<dbReference type="InterPro" id="IPR005225">
    <property type="entry name" value="Small_GTP-bd"/>
</dbReference>
<feature type="domain" description="TrmE-type G" evidence="12">
    <location>
        <begin position="220"/>
        <end position="373"/>
    </location>
</feature>
<keyword evidence="8 10" id="KW-0630">Potassium</keyword>
<dbReference type="NCBIfam" id="TIGR00450">
    <property type="entry name" value="mnmE_trmE_thdF"/>
    <property type="match status" value="1"/>
</dbReference>
<dbReference type="InterPro" id="IPR004520">
    <property type="entry name" value="GTPase_MnmE"/>
</dbReference>
<organism evidence="13 14">
    <name type="scientific">Candidatus Edwardsbacteria bacterium GWF2_54_11</name>
    <dbReference type="NCBI Taxonomy" id="1817851"/>
    <lineage>
        <taxon>Bacteria</taxon>
        <taxon>Candidatus Edwardsiibacteriota</taxon>
    </lineage>
</organism>
<dbReference type="NCBIfam" id="TIGR00231">
    <property type="entry name" value="small_GTP"/>
    <property type="match status" value="1"/>
</dbReference>
<evidence type="ECO:0000256" key="7">
    <source>
        <dbReference type="ARBA" id="ARBA00022842"/>
    </source>
</evidence>
<dbReference type="GO" id="GO:0005525">
    <property type="term" value="F:GTP binding"/>
    <property type="evidence" value="ECO:0007669"/>
    <property type="project" value="UniProtKB-UniRule"/>
</dbReference>
<gene>
    <name evidence="10" type="primary">mnmE</name>
    <name evidence="10" type="synonym">trmE</name>
    <name evidence="13" type="ORF">A2024_03925</name>
</gene>
<keyword evidence="4 10" id="KW-0479">Metal-binding</keyword>
<dbReference type="Proteomes" id="UP000177230">
    <property type="component" value="Unassembled WGS sequence"/>
</dbReference>
<comment type="similarity">
    <text evidence="1 10 11">Belongs to the TRAFAC class TrmE-Era-EngA-EngB-Septin-like GTPase superfamily. TrmE GTPase family.</text>
</comment>
<dbReference type="Pfam" id="PF01926">
    <property type="entry name" value="MMR_HSR1"/>
    <property type="match status" value="1"/>
</dbReference>
<evidence type="ECO:0000256" key="8">
    <source>
        <dbReference type="ARBA" id="ARBA00022958"/>
    </source>
</evidence>
<dbReference type="PANTHER" id="PTHR42714:SF2">
    <property type="entry name" value="TRNA MODIFICATION GTPASE GTPBP3, MITOCHONDRIAL"/>
    <property type="match status" value="1"/>
</dbReference>
<dbReference type="InterPro" id="IPR025867">
    <property type="entry name" value="MnmE_helical"/>
</dbReference>
<dbReference type="HAMAP" id="MF_00379">
    <property type="entry name" value="GTPase_MnmE"/>
    <property type="match status" value="1"/>
</dbReference>
<evidence type="ECO:0000256" key="10">
    <source>
        <dbReference type="HAMAP-Rule" id="MF_00379"/>
    </source>
</evidence>
<feature type="binding site" evidence="10">
    <location>
        <begin position="274"/>
        <end position="277"/>
    </location>
    <ligand>
        <name>GTP</name>
        <dbReference type="ChEBI" id="CHEBI:37565"/>
    </ligand>
</feature>
<evidence type="ECO:0000313" key="13">
    <source>
        <dbReference type="EMBL" id="OGF12254.1"/>
    </source>
</evidence>
<evidence type="ECO:0000259" key="12">
    <source>
        <dbReference type="PROSITE" id="PS51709"/>
    </source>
</evidence>
<dbReference type="GO" id="GO:0002098">
    <property type="term" value="P:tRNA wobble uridine modification"/>
    <property type="evidence" value="ECO:0007669"/>
    <property type="project" value="TreeGrafter"/>
</dbReference>
<keyword evidence="9 10" id="KW-0342">GTP-binding</keyword>
<dbReference type="InterPro" id="IPR031168">
    <property type="entry name" value="G_TrmE"/>
</dbReference>
<dbReference type="InterPro" id="IPR027266">
    <property type="entry name" value="TrmE/GcvT-like"/>
</dbReference>
<dbReference type="CDD" id="cd04164">
    <property type="entry name" value="trmE"/>
    <property type="match status" value="1"/>
</dbReference>
<dbReference type="FunFam" id="3.30.1360.120:FF:000003">
    <property type="entry name" value="tRNA modification GTPase MnmE"/>
    <property type="match status" value="1"/>
</dbReference>
<dbReference type="Gene3D" id="3.30.1360.120">
    <property type="entry name" value="Probable tRNA modification gtpase trme, domain 1"/>
    <property type="match status" value="1"/>
</dbReference>
<evidence type="ECO:0000256" key="9">
    <source>
        <dbReference type="ARBA" id="ARBA00023134"/>
    </source>
</evidence>
<keyword evidence="2 10" id="KW-0963">Cytoplasm</keyword>
<keyword evidence="5 10" id="KW-0547">Nucleotide-binding</keyword>
<dbReference type="GO" id="GO:0030488">
    <property type="term" value="P:tRNA methylation"/>
    <property type="evidence" value="ECO:0007669"/>
    <property type="project" value="TreeGrafter"/>
</dbReference>
<comment type="function">
    <text evidence="10">Exhibits a very high intrinsic GTPase hydrolysis rate. Involved in the addition of a carboxymethylaminomethyl (cmnm) group at the wobble position (U34) of certain tRNAs, forming tRNA-cmnm(5)s(2)U34.</text>
</comment>
<evidence type="ECO:0000256" key="3">
    <source>
        <dbReference type="ARBA" id="ARBA00022694"/>
    </source>
</evidence>
<dbReference type="FunFam" id="3.40.50.300:FF:001376">
    <property type="entry name" value="tRNA modification GTPase MnmE"/>
    <property type="match status" value="1"/>
</dbReference>
<dbReference type="SUPFAM" id="SSF52540">
    <property type="entry name" value="P-loop containing nucleoside triphosphate hydrolases"/>
    <property type="match status" value="1"/>
</dbReference>
<feature type="binding site" evidence="10">
    <location>
        <begin position="249"/>
        <end position="255"/>
    </location>
    <ligand>
        <name>GTP</name>
        <dbReference type="ChEBI" id="CHEBI:37565"/>
    </ligand>
</feature>
<dbReference type="SUPFAM" id="SSF116878">
    <property type="entry name" value="TrmE connector domain"/>
    <property type="match status" value="1"/>
</dbReference>
<dbReference type="EMBL" id="MFFM01000034">
    <property type="protein sequence ID" value="OGF12254.1"/>
    <property type="molecule type" value="Genomic_DNA"/>
</dbReference>
<feature type="binding site" evidence="10">
    <location>
        <position position="85"/>
    </location>
    <ligand>
        <name>(6S)-5-formyl-5,6,7,8-tetrahydrofolate</name>
        <dbReference type="ChEBI" id="CHEBI:57457"/>
    </ligand>
</feature>
<sequence length="452" mass="47655">MKSNHTIAAIATGPGPAALAMIRISGSDSARIGDAIFTGSLKPSAMESHLLHYGHIVDAGGARLDEAMLVVLRPPHSFTAEQMVEITCHGGGAAAGAVLEAALAAGARPARPGEFSLRAFLNGRIDLAQAEAVCDIINARTGTAARAALERLSGGLSRKIAAVRESLLDAAALVESLIDFPEEDIPPAESGKLINDIDRAREQIARVLAGSKAAMVLKDGARVVIAGRPNVGKSSLFNMLLKEEKAIVTETPGTTRDVLEGWIDIGGIPVRLFDTAGLRDTLDEIESHGMERARGKLEQADLVLLVLDGTGPMDQEDEKLLSQTEKYARLILVNKCDLSQSLVNGTGGSWLKISAVTEEGLPELESSIVARLTDGQGIEPGAASAANARQAQLMGECLKHLEVARNGLQQKLSYDLLASDLKAAIDALGQITGQTIGDDILDRIFEKFCIGK</sequence>
<dbReference type="EC" id="3.6.-.-" evidence="10"/>
<comment type="cofactor">
    <cofactor evidence="10">
        <name>K(+)</name>
        <dbReference type="ChEBI" id="CHEBI:29103"/>
    </cofactor>
    <text evidence="10">Binds 1 potassium ion per subunit.</text>
</comment>
<feature type="binding site" evidence="10">
    <location>
        <begin position="230"/>
        <end position="235"/>
    </location>
    <ligand>
        <name>GTP</name>
        <dbReference type="ChEBI" id="CHEBI:37565"/>
    </ligand>
</feature>
<dbReference type="AlphaFoldDB" id="A0A1F5RCV4"/>
<feature type="binding site" evidence="10">
    <location>
        <position position="234"/>
    </location>
    <ligand>
        <name>Mg(2+)</name>
        <dbReference type="ChEBI" id="CHEBI:18420"/>
    </ligand>
</feature>
<comment type="caution">
    <text evidence="13">The sequence shown here is derived from an EMBL/GenBank/DDBJ whole genome shotgun (WGS) entry which is preliminary data.</text>
</comment>
<dbReference type="GO" id="GO:0003924">
    <property type="term" value="F:GTPase activity"/>
    <property type="evidence" value="ECO:0007669"/>
    <property type="project" value="UniProtKB-UniRule"/>
</dbReference>
<evidence type="ECO:0000256" key="1">
    <source>
        <dbReference type="ARBA" id="ARBA00011043"/>
    </source>
</evidence>
<dbReference type="GO" id="GO:0046872">
    <property type="term" value="F:metal ion binding"/>
    <property type="evidence" value="ECO:0007669"/>
    <property type="project" value="UniProtKB-KW"/>
</dbReference>
<comment type="caution">
    <text evidence="10">Lacks conserved residue(s) required for the propagation of feature annotation.</text>
</comment>
<dbReference type="Pfam" id="PF12631">
    <property type="entry name" value="MnmE_helical"/>
    <property type="match status" value="1"/>
</dbReference>
<dbReference type="InterPro" id="IPR027368">
    <property type="entry name" value="MnmE_dom2"/>
</dbReference>
<keyword evidence="6 10" id="KW-0378">Hydrolase</keyword>
<protein>
    <recommendedName>
        <fullName evidence="10">tRNA modification GTPase MnmE</fullName>
        <ecNumber evidence="10">3.6.-.-</ecNumber>
    </recommendedName>
</protein>
<keyword evidence="3 10" id="KW-0819">tRNA processing</keyword>
<dbReference type="InterPro" id="IPR018948">
    <property type="entry name" value="GTP-bd_TrmE_N"/>
</dbReference>
<evidence type="ECO:0000256" key="11">
    <source>
        <dbReference type="RuleBase" id="RU003313"/>
    </source>
</evidence>
<dbReference type="PROSITE" id="PS51709">
    <property type="entry name" value="G_TRME"/>
    <property type="match status" value="1"/>
</dbReference>
<evidence type="ECO:0000256" key="4">
    <source>
        <dbReference type="ARBA" id="ARBA00022723"/>
    </source>
</evidence>
<accession>A0A1F5RCV4</accession>
<dbReference type="Pfam" id="PF10396">
    <property type="entry name" value="TrmE_N"/>
    <property type="match status" value="1"/>
</dbReference>
<dbReference type="NCBIfam" id="NF003661">
    <property type="entry name" value="PRK05291.1-3"/>
    <property type="match status" value="1"/>
</dbReference>
<evidence type="ECO:0000256" key="5">
    <source>
        <dbReference type="ARBA" id="ARBA00022741"/>
    </source>
</evidence>
<comment type="subunit">
    <text evidence="10">Homodimer. Heterotetramer of two MnmE and two MnmG subunits.</text>
</comment>
<name>A0A1F5RCV4_9BACT</name>
<evidence type="ECO:0000256" key="2">
    <source>
        <dbReference type="ARBA" id="ARBA00022490"/>
    </source>
</evidence>
<dbReference type="PANTHER" id="PTHR42714">
    <property type="entry name" value="TRNA MODIFICATION GTPASE GTPBP3"/>
    <property type="match status" value="1"/>
</dbReference>
<dbReference type="Gene3D" id="3.40.50.300">
    <property type="entry name" value="P-loop containing nucleotide triphosphate hydrolases"/>
    <property type="match status" value="1"/>
</dbReference>
<feature type="binding site" evidence="10">
    <location>
        <position position="452"/>
    </location>
    <ligand>
        <name>(6S)-5-formyl-5,6,7,8-tetrahydrofolate</name>
        <dbReference type="ChEBI" id="CHEBI:57457"/>
    </ligand>
</feature>
<keyword evidence="7 10" id="KW-0460">Magnesium</keyword>
<dbReference type="GO" id="GO:0005829">
    <property type="term" value="C:cytosol"/>
    <property type="evidence" value="ECO:0007669"/>
    <property type="project" value="TreeGrafter"/>
</dbReference>
<dbReference type="InterPro" id="IPR027417">
    <property type="entry name" value="P-loop_NTPase"/>
</dbReference>
<dbReference type="CDD" id="cd14858">
    <property type="entry name" value="TrmE_N"/>
    <property type="match status" value="1"/>
</dbReference>